<dbReference type="PROSITE" id="PS51918">
    <property type="entry name" value="RADICAL_SAM"/>
    <property type="match status" value="1"/>
</dbReference>
<sequence>MMLQLSRFTDYWATLDWDNLALSLRSQTAQDVEIALASPHLNLSQLMALLSPAAEPYLEQIAQKAQRLTRQRFGNVVSFYLPLYLSNLCSNDCTYCGFSMSNKIKRKILDLAEIEAECHAIKQLGYEHILLVTGEHQNKVGMHYFKQVLPKIRPHFSALLMEVQPLEQQEYAQLKQLGLDGVLVYQETYHALQYAKHHLWGKKQDFLYRLDTQDRLAQAGIDKIGLGALIGLSDDWRTDLYFVAEHLNYLQQRYWKSRYSISFPRLRPCAGGMQPTVEISDKQLLQAICAFRLFAPEIELSLSTRESPYFRDNVVPIAINTISAGSKTQPGGYANRNTELDQFSPYDERSVSEVAQALIQRGLQPVWKDWDDYLGR</sequence>
<name>A0ABW4NTL5_9PAST</name>
<keyword evidence="5" id="KW-0408">Iron</keyword>
<evidence type="ECO:0000256" key="5">
    <source>
        <dbReference type="ARBA" id="ARBA00023004"/>
    </source>
</evidence>
<evidence type="ECO:0000256" key="4">
    <source>
        <dbReference type="ARBA" id="ARBA00022723"/>
    </source>
</evidence>
<dbReference type="SFLD" id="SFLDG01081">
    <property type="entry name" value="cleavage_of_the_Ca-Cb_bond_in"/>
    <property type="match status" value="1"/>
</dbReference>
<dbReference type="PANTHER" id="PTHR43583">
    <property type="entry name" value="2-IMINOACETATE SYNTHASE"/>
    <property type="match status" value="1"/>
</dbReference>
<dbReference type="InterPro" id="IPR034428">
    <property type="entry name" value="ThiH/NoCL/HydG-like"/>
</dbReference>
<dbReference type="EMBL" id="JBHUFP010000007">
    <property type="protein sequence ID" value="MFD1805975.1"/>
    <property type="molecule type" value="Genomic_DNA"/>
</dbReference>
<dbReference type="CDD" id="cd01335">
    <property type="entry name" value="Radical_SAM"/>
    <property type="match status" value="1"/>
</dbReference>
<evidence type="ECO:0000256" key="6">
    <source>
        <dbReference type="ARBA" id="ARBA00023014"/>
    </source>
</evidence>
<dbReference type="Gene3D" id="3.20.20.70">
    <property type="entry name" value="Aldolase class I"/>
    <property type="match status" value="1"/>
</dbReference>
<dbReference type="SMART" id="SM00876">
    <property type="entry name" value="BATS"/>
    <property type="match status" value="1"/>
</dbReference>
<dbReference type="RefSeq" id="WP_379097497.1">
    <property type="nucleotide sequence ID" value="NZ_JBHUFP010000007.1"/>
</dbReference>
<protein>
    <submittedName>
        <fullName evidence="8">2-iminoacetate synthase ThiH</fullName>
    </submittedName>
</protein>
<dbReference type="Pfam" id="PF04055">
    <property type="entry name" value="Radical_SAM"/>
    <property type="match status" value="1"/>
</dbReference>
<comment type="cofactor">
    <cofactor evidence="1">
        <name>[4Fe-4S] cluster</name>
        <dbReference type="ChEBI" id="CHEBI:49883"/>
    </cofactor>
</comment>
<keyword evidence="3" id="KW-0949">S-adenosyl-L-methionine</keyword>
<keyword evidence="9" id="KW-1185">Reference proteome</keyword>
<dbReference type="InterPro" id="IPR058240">
    <property type="entry name" value="rSAM_sf"/>
</dbReference>
<dbReference type="SFLD" id="SFLDS00029">
    <property type="entry name" value="Radical_SAM"/>
    <property type="match status" value="1"/>
</dbReference>
<reference evidence="9" key="1">
    <citation type="journal article" date="2019" name="Int. J. Syst. Evol. Microbiol.">
        <title>The Global Catalogue of Microorganisms (GCM) 10K type strain sequencing project: providing services to taxonomists for standard genome sequencing and annotation.</title>
        <authorList>
            <consortium name="The Broad Institute Genomics Platform"/>
            <consortium name="The Broad Institute Genome Sequencing Center for Infectious Disease"/>
            <person name="Wu L."/>
            <person name="Ma J."/>
        </authorList>
    </citation>
    <scope>NUCLEOTIDE SEQUENCE [LARGE SCALE GENOMIC DNA]</scope>
    <source>
        <strain evidence="9">CCM 7950</strain>
    </source>
</reference>
<dbReference type="InterPro" id="IPR010722">
    <property type="entry name" value="BATS_dom"/>
</dbReference>
<accession>A0ABW4NTL5</accession>
<keyword evidence="2" id="KW-0004">4Fe-4S</keyword>
<dbReference type="SFLD" id="SFLDG01060">
    <property type="entry name" value="BATS_domain_containing"/>
    <property type="match status" value="1"/>
</dbReference>
<feature type="domain" description="Radical SAM core" evidence="7">
    <location>
        <begin position="75"/>
        <end position="305"/>
    </location>
</feature>
<dbReference type="Proteomes" id="UP001597420">
    <property type="component" value="Unassembled WGS sequence"/>
</dbReference>
<comment type="caution">
    <text evidence="8">The sequence shown here is derived from an EMBL/GenBank/DDBJ whole genome shotgun (WGS) entry which is preliminary data.</text>
</comment>
<dbReference type="InterPro" id="IPR012726">
    <property type="entry name" value="ThiH"/>
</dbReference>
<keyword evidence="6" id="KW-0411">Iron-sulfur</keyword>
<evidence type="ECO:0000256" key="1">
    <source>
        <dbReference type="ARBA" id="ARBA00001966"/>
    </source>
</evidence>
<organism evidence="8 9">
    <name type="scientific">Pasteurella oralis</name>
    <dbReference type="NCBI Taxonomy" id="1071947"/>
    <lineage>
        <taxon>Bacteria</taxon>
        <taxon>Pseudomonadati</taxon>
        <taxon>Pseudomonadota</taxon>
        <taxon>Gammaproteobacteria</taxon>
        <taxon>Pasteurellales</taxon>
        <taxon>Pasteurellaceae</taxon>
        <taxon>Pasteurella</taxon>
    </lineage>
</organism>
<dbReference type="Pfam" id="PF06968">
    <property type="entry name" value="BATS"/>
    <property type="match status" value="1"/>
</dbReference>
<proteinExistence type="predicted"/>
<dbReference type="SFLD" id="SFLDF00301">
    <property type="entry name" value="2-iminoacetate_synthase_(ThiH)"/>
    <property type="match status" value="1"/>
</dbReference>
<dbReference type="InterPro" id="IPR013785">
    <property type="entry name" value="Aldolase_TIM"/>
</dbReference>
<evidence type="ECO:0000259" key="7">
    <source>
        <dbReference type="PROSITE" id="PS51918"/>
    </source>
</evidence>
<dbReference type="NCBIfam" id="TIGR02351">
    <property type="entry name" value="thiH"/>
    <property type="match status" value="1"/>
</dbReference>
<evidence type="ECO:0000313" key="9">
    <source>
        <dbReference type="Proteomes" id="UP001597420"/>
    </source>
</evidence>
<dbReference type="SUPFAM" id="SSF102114">
    <property type="entry name" value="Radical SAM enzymes"/>
    <property type="match status" value="1"/>
</dbReference>
<keyword evidence="4" id="KW-0479">Metal-binding</keyword>
<gene>
    <name evidence="8" type="primary">thiH</name>
    <name evidence="8" type="ORF">ACFSAV_06240</name>
</gene>
<dbReference type="InterPro" id="IPR007197">
    <property type="entry name" value="rSAM"/>
</dbReference>
<evidence type="ECO:0000256" key="3">
    <source>
        <dbReference type="ARBA" id="ARBA00022691"/>
    </source>
</evidence>
<evidence type="ECO:0000313" key="8">
    <source>
        <dbReference type="EMBL" id="MFD1805975.1"/>
    </source>
</evidence>
<dbReference type="PANTHER" id="PTHR43583:SF1">
    <property type="entry name" value="2-IMINOACETATE SYNTHASE"/>
    <property type="match status" value="1"/>
</dbReference>
<evidence type="ECO:0000256" key="2">
    <source>
        <dbReference type="ARBA" id="ARBA00022485"/>
    </source>
</evidence>